<gene>
    <name evidence="1" type="ORF">Mic7113_4555</name>
</gene>
<dbReference type="HOGENOM" id="CLU_3390283_0_0_3"/>
<dbReference type="EMBL" id="CP003630">
    <property type="protein sequence ID" value="AFZ20238.1"/>
    <property type="molecule type" value="Genomic_DNA"/>
</dbReference>
<dbReference type="KEGG" id="mic:Mic7113_4555"/>
<evidence type="ECO:0000313" key="1">
    <source>
        <dbReference type="EMBL" id="AFZ20238.1"/>
    </source>
</evidence>
<proteinExistence type="predicted"/>
<reference evidence="1 2" key="1">
    <citation type="submission" date="2012-06" db="EMBL/GenBank/DDBJ databases">
        <title>Finished chromosome of genome of Microcoleus sp. PCC 7113.</title>
        <authorList>
            <consortium name="US DOE Joint Genome Institute"/>
            <person name="Gugger M."/>
            <person name="Coursin T."/>
            <person name="Rippka R."/>
            <person name="Tandeau De Marsac N."/>
            <person name="Huntemann M."/>
            <person name="Wei C.-L."/>
            <person name="Han J."/>
            <person name="Detter J.C."/>
            <person name="Han C."/>
            <person name="Tapia R."/>
            <person name="Chen A."/>
            <person name="Kyrpides N."/>
            <person name="Mavromatis K."/>
            <person name="Markowitz V."/>
            <person name="Szeto E."/>
            <person name="Ivanova N."/>
            <person name="Pagani I."/>
            <person name="Pati A."/>
            <person name="Goodwin L."/>
            <person name="Nordberg H.P."/>
            <person name="Cantor M.N."/>
            <person name="Hua S.X."/>
            <person name="Woyke T."/>
            <person name="Kerfeld C.A."/>
        </authorList>
    </citation>
    <scope>NUCLEOTIDE SEQUENCE [LARGE SCALE GENOMIC DNA]</scope>
    <source>
        <strain evidence="1 2">PCC 7113</strain>
    </source>
</reference>
<dbReference type="STRING" id="1173027.Mic7113_4555"/>
<dbReference type="AlphaFoldDB" id="K9WJ76"/>
<keyword evidence="2" id="KW-1185">Reference proteome</keyword>
<name>K9WJ76_9CYAN</name>
<organism evidence="1 2">
    <name type="scientific">Allocoleopsis franciscana PCC 7113</name>
    <dbReference type="NCBI Taxonomy" id="1173027"/>
    <lineage>
        <taxon>Bacteria</taxon>
        <taxon>Bacillati</taxon>
        <taxon>Cyanobacteriota</taxon>
        <taxon>Cyanophyceae</taxon>
        <taxon>Coleofasciculales</taxon>
        <taxon>Coleofasciculaceae</taxon>
        <taxon>Allocoleopsis</taxon>
        <taxon>Allocoleopsis franciscana</taxon>
    </lineage>
</organism>
<accession>K9WJ76</accession>
<protein>
    <submittedName>
        <fullName evidence="1">Uncharacterized protein</fullName>
    </submittedName>
</protein>
<sequence length="32" mass="3584">MATRSIYPTATASVVSYGMDKSDWRFILTSDI</sequence>
<evidence type="ECO:0000313" key="2">
    <source>
        <dbReference type="Proteomes" id="UP000010471"/>
    </source>
</evidence>
<dbReference type="Proteomes" id="UP000010471">
    <property type="component" value="Chromosome"/>
</dbReference>